<protein>
    <submittedName>
        <fullName evidence="1">Uncharacterized protein</fullName>
    </submittedName>
</protein>
<dbReference type="OrthoDB" id="3695663at2"/>
<evidence type="ECO:0000313" key="2">
    <source>
        <dbReference type="Proteomes" id="UP000295444"/>
    </source>
</evidence>
<proteinExistence type="predicted"/>
<accession>A0A4R6SJC0</accession>
<dbReference type="EMBL" id="SNXZ01000002">
    <property type="protein sequence ID" value="TDQ01486.1"/>
    <property type="molecule type" value="Genomic_DNA"/>
</dbReference>
<evidence type="ECO:0000313" key="1">
    <source>
        <dbReference type="EMBL" id="TDQ01486.1"/>
    </source>
</evidence>
<organism evidence="1 2">
    <name type="scientific">Labedaea rhizosphaerae</name>
    <dbReference type="NCBI Taxonomy" id="598644"/>
    <lineage>
        <taxon>Bacteria</taxon>
        <taxon>Bacillati</taxon>
        <taxon>Actinomycetota</taxon>
        <taxon>Actinomycetes</taxon>
        <taxon>Pseudonocardiales</taxon>
        <taxon>Pseudonocardiaceae</taxon>
        <taxon>Labedaea</taxon>
    </lineage>
</organism>
<dbReference type="RefSeq" id="WP_133850063.1">
    <property type="nucleotide sequence ID" value="NZ_SNXZ01000002.1"/>
</dbReference>
<keyword evidence="2" id="KW-1185">Reference proteome</keyword>
<comment type="caution">
    <text evidence="1">The sequence shown here is derived from an EMBL/GenBank/DDBJ whole genome shotgun (WGS) entry which is preliminary data.</text>
</comment>
<reference evidence="1 2" key="1">
    <citation type="submission" date="2019-03" db="EMBL/GenBank/DDBJ databases">
        <title>Genomic Encyclopedia of Type Strains, Phase IV (KMG-IV): sequencing the most valuable type-strain genomes for metagenomic binning, comparative biology and taxonomic classification.</title>
        <authorList>
            <person name="Goeker M."/>
        </authorList>
    </citation>
    <scope>NUCLEOTIDE SEQUENCE [LARGE SCALE GENOMIC DNA]</scope>
    <source>
        <strain evidence="1 2">DSM 45361</strain>
    </source>
</reference>
<dbReference type="AlphaFoldDB" id="A0A4R6SJC0"/>
<name>A0A4R6SJC0_LABRH</name>
<dbReference type="Proteomes" id="UP000295444">
    <property type="component" value="Unassembled WGS sequence"/>
</dbReference>
<sequence length="136" mass="15040">MTNRRTAQRYEVLGRLMSVLFDSGRPGIMTGADRFRFWESHGGFFLDWAGGPHPHEVVAYVRDLAGSDEAATRLEHGDVTNAVLYRTTCPDRLPSFDLLGHKITVRATRTLGHNCAVSRHFAATAAAIRQELDATG</sequence>
<gene>
    <name evidence="1" type="ORF">EV186_1021355</name>
</gene>